<evidence type="ECO:0000256" key="3">
    <source>
        <dbReference type="ARBA" id="ARBA00022737"/>
    </source>
</evidence>
<dbReference type="Gene3D" id="1.25.40.10">
    <property type="entry name" value="Tetratricopeptide repeat domain"/>
    <property type="match status" value="2"/>
</dbReference>
<dbReference type="InterPro" id="IPR051476">
    <property type="entry name" value="Bac_ResReg_Asp_Phosphatase"/>
</dbReference>
<keyword evidence="4 6" id="KW-0802">TPR repeat</keyword>
<feature type="transmembrane region" description="Helical" evidence="7">
    <location>
        <begin position="339"/>
        <end position="360"/>
    </location>
</feature>
<evidence type="ECO:0000313" key="9">
    <source>
        <dbReference type="EMBL" id="ALK84230.1"/>
    </source>
</evidence>
<dbReference type="GO" id="GO:0005737">
    <property type="term" value="C:cytoplasm"/>
    <property type="evidence" value="ECO:0007669"/>
    <property type="project" value="UniProtKB-SubCell"/>
</dbReference>
<keyword evidence="8" id="KW-0732">Signal</keyword>
<dbReference type="GO" id="GO:0003677">
    <property type="term" value="F:DNA binding"/>
    <property type="evidence" value="ECO:0007669"/>
    <property type="project" value="InterPro"/>
</dbReference>
<evidence type="ECO:0000256" key="7">
    <source>
        <dbReference type="SAM" id="Phobius"/>
    </source>
</evidence>
<dbReference type="SUPFAM" id="SSF46894">
    <property type="entry name" value="C-terminal effector domain of the bipartite response regulators"/>
    <property type="match status" value="1"/>
</dbReference>
<keyword evidence="7" id="KW-1133">Transmembrane helix</keyword>
<feature type="signal peptide" evidence="8">
    <location>
        <begin position="1"/>
        <end position="23"/>
    </location>
</feature>
<dbReference type="InterPro" id="IPR019734">
    <property type="entry name" value="TPR_rpt"/>
</dbReference>
<gene>
    <name evidence="9" type="ORF">BvMPK_1625</name>
</gene>
<dbReference type="EMBL" id="CP013020">
    <property type="protein sequence ID" value="ALK84230.1"/>
    <property type="molecule type" value="Genomic_DNA"/>
</dbReference>
<feature type="repeat" description="TPR" evidence="6">
    <location>
        <begin position="225"/>
        <end position="258"/>
    </location>
</feature>
<dbReference type="InterPro" id="IPR016032">
    <property type="entry name" value="Sig_transdc_resp-reg_C-effctor"/>
</dbReference>
<evidence type="ECO:0000256" key="1">
    <source>
        <dbReference type="ARBA" id="ARBA00004496"/>
    </source>
</evidence>
<keyword evidence="2" id="KW-0963">Cytoplasm</keyword>
<evidence type="ECO:0000256" key="2">
    <source>
        <dbReference type="ARBA" id="ARBA00022490"/>
    </source>
</evidence>
<dbReference type="AlphaFoldDB" id="A0A0P0M243"/>
<dbReference type="SUPFAM" id="SSF48452">
    <property type="entry name" value="TPR-like"/>
    <property type="match status" value="2"/>
</dbReference>
<accession>A0A0P0M243</accession>
<dbReference type="PANTHER" id="PTHR46630:SF1">
    <property type="entry name" value="TETRATRICOPEPTIDE REPEAT PROTEIN 29"/>
    <property type="match status" value="1"/>
</dbReference>
<comment type="similarity">
    <text evidence="5">Belongs to the Rap family.</text>
</comment>
<dbReference type="SMART" id="SM00028">
    <property type="entry name" value="TPR"/>
    <property type="match status" value="3"/>
</dbReference>
<dbReference type="InterPro" id="IPR011990">
    <property type="entry name" value="TPR-like_helical_dom_sf"/>
</dbReference>
<evidence type="ECO:0000256" key="5">
    <source>
        <dbReference type="ARBA" id="ARBA00038253"/>
    </source>
</evidence>
<evidence type="ECO:0000313" key="10">
    <source>
        <dbReference type="Proteomes" id="UP000061587"/>
    </source>
</evidence>
<keyword evidence="3" id="KW-0677">Repeat</keyword>
<feature type="repeat" description="TPR" evidence="6">
    <location>
        <begin position="108"/>
        <end position="141"/>
    </location>
</feature>
<name>A0A0P0M243_PHOVU</name>
<evidence type="ECO:0000256" key="6">
    <source>
        <dbReference type="PROSITE-ProRule" id="PRU00339"/>
    </source>
</evidence>
<evidence type="ECO:0000256" key="8">
    <source>
        <dbReference type="SAM" id="SignalP"/>
    </source>
</evidence>
<keyword evidence="7" id="KW-0472">Membrane</keyword>
<dbReference type="GO" id="GO:0006355">
    <property type="term" value="P:regulation of DNA-templated transcription"/>
    <property type="evidence" value="ECO:0007669"/>
    <property type="project" value="InterPro"/>
</dbReference>
<dbReference type="PANTHER" id="PTHR46630">
    <property type="entry name" value="TETRATRICOPEPTIDE REPEAT PROTEIN 29"/>
    <property type="match status" value="1"/>
</dbReference>
<dbReference type="Proteomes" id="UP000061587">
    <property type="component" value="Chromosome"/>
</dbReference>
<dbReference type="PATRIC" id="fig|821.40.peg.1939"/>
<comment type="subcellular location">
    <subcellularLocation>
        <location evidence="1">Cytoplasm</location>
    </subcellularLocation>
</comment>
<evidence type="ECO:0000256" key="4">
    <source>
        <dbReference type="ARBA" id="ARBA00022803"/>
    </source>
</evidence>
<organism evidence="9 10">
    <name type="scientific">Phocaeicola vulgatus</name>
    <name type="common">Bacteroides vulgatus</name>
    <dbReference type="NCBI Taxonomy" id="821"/>
    <lineage>
        <taxon>Bacteria</taxon>
        <taxon>Pseudomonadati</taxon>
        <taxon>Bacteroidota</taxon>
        <taxon>Bacteroidia</taxon>
        <taxon>Bacteroidales</taxon>
        <taxon>Bacteroidaceae</taxon>
        <taxon>Phocaeicola</taxon>
    </lineage>
</organism>
<reference evidence="9 10" key="2">
    <citation type="journal article" date="2016" name="Genome Biol. Evol.">
        <title>Extensive mobilome-driven genome diversification in mouse gut-associated Bacteroides vulgatus mpk.</title>
        <authorList>
            <person name="Lange A."/>
            <person name="Beier S."/>
            <person name="Steimle A."/>
            <person name="Autenrieth I.B."/>
            <person name="Huson D.H."/>
            <person name="Frick J.S."/>
        </authorList>
    </citation>
    <scope>NUCLEOTIDE SEQUENCE [LARGE SCALE GENOMIC DNA]</scope>
    <source>
        <strain evidence="10">mpk</strain>
    </source>
</reference>
<protein>
    <submittedName>
        <fullName evidence="9">Two Component Regulator Three Y Domain-Containing Protein</fullName>
    </submittedName>
</protein>
<dbReference type="Pfam" id="PF13424">
    <property type="entry name" value="TPR_12"/>
    <property type="match status" value="1"/>
</dbReference>
<reference evidence="10" key="1">
    <citation type="submission" date="2015-10" db="EMBL/GenBank/DDBJ databases">
        <title>Extensive mobilome-driven genome diversification in gut-associated Bacteroides vulgatus mpk.</title>
        <authorList>
            <person name="Beier S."/>
            <person name="Lange A."/>
            <person name="Huson D.H."/>
            <person name="Frick J.-S."/>
            <person name="Autenrieth I.B."/>
        </authorList>
    </citation>
    <scope>NUCLEOTIDE SEQUENCE [LARGE SCALE GENOMIC DNA]</scope>
    <source>
        <strain evidence="10">mpk</strain>
    </source>
</reference>
<feature type="chain" id="PRO_5006050495" evidence="8">
    <location>
        <begin position="24"/>
        <end position="543"/>
    </location>
</feature>
<keyword evidence="7" id="KW-0812">Transmembrane</keyword>
<sequence>MIMKNNLLVYILLCLLNLSWANARNKQQEAEALIKKSVEALYNNPKQASYYAAKVIELFPEERQNDQKAEAMFYYSQAEKLLGNFDVSIKNLYDALEYATPANKELNGQIYALIGALYCKLTDYNKAIEMNEKAISIFKSIGDSISIALCYNDRGIIHYSMNEFNTAEQFLKQALIINRSQKNLRGISANLNNLCLYEGDFNEKLSLINEAIIINKNLNSQWSLGENYNNMGKQYFYAKQYNNALMALQRAYEVASSISAKELICDNYEYLSWVYDALGDHKNAYKCLIQLYTLSKELQSGSKLRIVEQEISHKQYQNQQRKAELREQAYEIELLKRNLFVLVIIFISLIVLSIFLYQWYKRKKNMQLMVTRYNLEQSEHELAELKVRQQELELKSVQSALYNSRQEATSFAVFLHSRNEMLEKIREMIKQGYKMDQQALIPHLKKVNAFISQYQNGDKTNSTLLMNVEEKNQEFLQRLSERHPNLTQGERYLATLLRVNLSTKEISMLTGNVPKTINMNRYRLRKSLNLSSEDDLTDYLQNI</sequence>
<proteinExistence type="inferred from homology"/>
<dbReference type="PROSITE" id="PS50005">
    <property type="entry name" value="TPR"/>
    <property type="match status" value="2"/>
</dbReference>